<sequence length="379" mass="41689">MYLNRVKSLPPQPPSPQPAPQCYQLPRPSPLPSVSFAVSTTGTAYIAVSWAVTGDTTYLLSFDVTYQKLGELNPTTQKFPVDKSKRDYRLDGLVHDTTYLVCLEALIQSSRPITSCVTQSTMKDTGVTMGPQTGDSNEVGIIVGVVVGGVVAIVIIVLVLIILLRNRDHMKKTPPPAQPVHFTRTPQDAPRVGYDSKRFSKPKKESANGHVNITVISDGKHNSRISAGSYQEVRNDSKVNNNLYPNTVNFPEGAHGSTPDWKMQNTKVPFSQNPHHMQPSAQSRYVNNPTKMNRAPAAPSYVNTDRQNAYNDHYANSMEARPLPKTPNNKPLSDKSSGFLNHGFTHSPTDSSSFCYTNEPQSGHDSVYNELDYDSGTVV</sequence>
<dbReference type="AlphaFoldDB" id="A0AA88Y3L4"/>
<keyword evidence="2" id="KW-1133">Transmembrane helix</keyword>
<protein>
    <recommendedName>
        <fullName evidence="5">Fibronectin type-III domain-containing protein</fullName>
    </recommendedName>
</protein>
<keyword evidence="4" id="KW-1185">Reference proteome</keyword>
<feature type="compositionally biased region" description="Polar residues" evidence="1">
    <location>
        <begin position="326"/>
        <end position="364"/>
    </location>
</feature>
<evidence type="ECO:0000313" key="3">
    <source>
        <dbReference type="EMBL" id="KAK3093104.1"/>
    </source>
</evidence>
<evidence type="ECO:0000256" key="2">
    <source>
        <dbReference type="SAM" id="Phobius"/>
    </source>
</evidence>
<dbReference type="InterPro" id="IPR036116">
    <property type="entry name" value="FN3_sf"/>
</dbReference>
<evidence type="ECO:0000256" key="1">
    <source>
        <dbReference type="SAM" id="MobiDB-lite"/>
    </source>
</evidence>
<feature type="region of interest" description="Disordered" evidence="1">
    <location>
        <begin position="318"/>
        <end position="379"/>
    </location>
</feature>
<keyword evidence="2" id="KW-0812">Transmembrane</keyword>
<reference evidence="3" key="1">
    <citation type="submission" date="2019-08" db="EMBL/GenBank/DDBJ databases">
        <title>The improved chromosome-level genome for the pearl oyster Pinctada fucata martensii using PacBio sequencing and Hi-C.</title>
        <authorList>
            <person name="Zheng Z."/>
        </authorList>
    </citation>
    <scope>NUCLEOTIDE SEQUENCE</scope>
    <source>
        <strain evidence="3">ZZ-2019</strain>
        <tissue evidence="3">Adductor muscle</tissue>
    </source>
</reference>
<dbReference type="Proteomes" id="UP001186944">
    <property type="component" value="Unassembled WGS sequence"/>
</dbReference>
<dbReference type="EMBL" id="VSWD01000009">
    <property type="protein sequence ID" value="KAK3093104.1"/>
    <property type="molecule type" value="Genomic_DNA"/>
</dbReference>
<feature type="region of interest" description="Disordered" evidence="1">
    <location>
        <begin position="1"/>
        <end position="20"/>
    </location>
</feature>
<feature type="region of interest" description="Disordered" evidence="1">
    <location>
        <begin position="174"/>
        <end position="193"/>
    </location>
</feature>
<proteinExistence type="predicted"/>
<dbReference type="Gene3D" id="2.60.40.10">
    <property type="entry name" value="Immunoglobulins"/>
    <property type="match status" value="1"/>
</dbReference>
<comment type="caution">
    <text evidence="3">The sequence shown here is derived from an EMBL/GenBank/DDBJ whole genome shotgun (WGS) entry which is preliminary data.</text>
</comment>
<feature type="compositionally biased region" description="Pro residues" evidence="1">
    <location>
        <begin position="10"/>
        <end position="19"/>
    </location>
</feature>
<dbReference type="SUPFAM" id="SSF49265">
    <property type="entry name" value="Fibronectin type III"/>
    <property type="match status" value="1"/>
</dbReference>
<evidence type="ECO:0008006" key="5">
    <source>
        <dbReference type="Google" id="ProtNLM"/>
    </source>
</evidence>
<evidence type="ECO:0000313" key="4">
    <source>
        <dbReference type="Proteomes" id="UP001186944"/>
    </source>
</evidence>
<accession>A0AA88Y3L4</accession>
<dbReference type="InterPro" id="IPR013783">
    <property type="entry name" value="Ig-like_fold"/>
</dbReference>
<keyword evidence="2" id="KW-0472">Membrane</keyword>
<name>A0AA88Y3L4_PINIB</name>
<organism evidence="3 4">
    <name type="scientific">Pinctada imbricata</name>
    <name type="common">Atlantic pearl-oyster</name>
    <name type="synonym">Pinctada martensii</name>
    <dbReference type="NCBI Taxonomy" id="66713"/>
    <lineage>
        <taxon>Eukaryota</taxon>
        <taxon>Metazoa</taxon>
        <taxon>Spiralia</taxon>
        <taxon>Lophotrochozoa</taxon>
        <taxon>Mollusca</taxon>
        <taxon>Bivalvia</taxon>
        <taxon>Autobranchia</taxon>
        <taxon>Pteriomorphia</taxon>
        <taxon>Pterioida</taxon>
        <taxon>Pterioidea</taxon>
        <taxon>Pteriidae</taxon>
        <taxon>Pinctada</taxon>
    </lineage>
</organism>
<gene>
    <name evidence="3" type="ORF">FSP39_011075</name>
</gene>
<feature type="transmembrane region" description="Helical" evidence="2">
    <location>
        <begin position="139"/>
        <end position="164"/>
    </location>
</feature>